<keyword evidence="7" id="KW-0503">Monooxygenase</keyword>
<keyword evidence="8" id="KW-1133">Transmembrane helix</keyword>
<dbReference type="SUPFAM" id="SSF48264">
    <property type="entry name" value="Cytochrome P450"/>
    <property type="match status" value="1"/>
</dbReference>
<gene>
    <name evidence="9" type="ORF">PGQ11_015708</name>
</gene>
<evidence type="ECO:0000256" key="7">
    <source>
        <dbReference type="ARBA" id="ARBA00023033"/>
    </source>
</evidence>
<evidence type="ECO:0000313" key="9">
    <source>
        <dbReference type="EMBL" id="KAK8849228.1"/>
    </source>
</evidence>
<evidence type="ECO:0000256" key="2">
    <source>
        <dbReference type="ARBA" id="ARBA00010617"/>
    </source>
</evidence>
<evidence type="ECO:0000313" key="10">
    <source>
        <dbReference type="Proteomes" id="UP001390339"/>
    </source>
</evidence>
<evidence type="ECO:0000256" key="4">
    <source>
        <dbReference type="ARBA" id="ARBA00022723"/>
    </source>
</evidence>
<dbReference type="InterPro" id="IPR002403">
    <property type="entry name" value="Cyt_P450_E_grp-IV"/>
</dbReference>
<keyword evidence="8" id="KW-0472">Membrane</keyword>
<comment type="cofactor">
    <cofactor evidence="1">
        <name>heme</name>
        <dbReference type="ChEBI" id="CHEBI:30413"/>
    </cofactor>
</comment>
<dbReference type="CDD" id="cd11062">
    <property type="entry name" value="CYP58-like"/>
    <property type="match status" value="1"/>
</dbReference>
<sequence>MALSSLFADFKDSVLGLDSISYWHVAGAIIAATSLYSFTIGIYRLWFHPLAGFPGPKLLAATTWYEAYVDLFYHDFPARLAKIHEEYGPIVRVSPKEIHINDGQFFQTVFAAAAKHRTNIIPPRGLGQEDSIGSSRTHDLHQLRRKPLDKFMGYHNVVRMQSIIHEEIRTLDHSMSSLKGSGKTVRLDCVFTSFTGDIVGLIACGESPALLEGKEFTPDWYDMIRGAARIIPVLRHFPQVGEMTQMMPDWLVRILVPKSAGFKVLQLLGKKRIARIRAEVASEKAGNQEEGSSMFHHLLRSDIPEAEKITARLNAEAVSFLGAGTYPTAATLIFVAYCILADSKIQARLQNDLKEVMANFDEEVPDWTRLEQIPYLEACIKEGLRILRLFRRKSRIATDVDLRYGNFVIPKGTPVSLSPYTLHMDPDVFPDPEKFNPERWLGDDLDPRMERNFNPFLGGSRNCIGMHVAWAQMYLILGVLFRPNKDYRLQLGDSDASDVYPVVDNEFGVAKHDSRGLNALVV</sequence>
<dbReference type="PANTHER" id="PTHR24305:SF157">
    <property type="entry name" value="N-ACETYLTRYPTOPHAN 6-HYDROXYLASE IVOC-RELATED"/>
    <property type="match status" value="1"/>
</dbReference>
<organism evidence="9 10">
    <name type="scientific">Apiospora arundinis</name>
    <dbReference type="NCBI Taxonomy" id="335852"/>
    <lineage>
        <taxon>Eukaryota</taxon>
        <taxon>Fungi</taxon>
        <taxon>Dikarya</taxon>
        <taxon>Ascomycota</taxon>
        <taxon>Pezizomycotina</taxon>
        <taxon>Sordariomycetes</taxon>
        <taxon>Xylariomycetidae</taxon>
        <taxon>Amphisphaeriales</taxon>
        <taxon>Apiosporaceae</taxon>
        <taxon>Apiospora</taxon>
    </lineage>
</organism>
<comment type="caution">
    <text evidence="9">The sequence shown here is derived from an EMBL/GenBank/DDBJ whole genome shotgun (WGS) entry which is preliminary data.</text>
</comment>
<dbReference type="PANTHER" id="PTHR24305">
    <property type="entry name" value="CYTOCHROME P450"/>
    <property type="match status" value="1"/>
</dbReference>
<feature type="transmembrane region" description="Helical" evidence="8">
    <location>
        <begin position="20"/>
        <end position="43"/>
    </location>
</feature>
<keyword evidence="6" id="KW-0408">Iron</keyword>
<dbReference type="EMBL" id="JAPCWZ010000010">
    <property type="protein sequence ID" value="KAK8849228.1"/>
    <property type="molecule type" value="Genomic_DNA"/>
</dbReference>
<dbReference type="Proteomes" id="UP001390339">
    <property type="component" value="Unassembled WGS sequence"/>
</dbReference>
<dbReference type="PRINTS" id="PR00465">
    <property type="entry name" value="EP450IV"/>
</dbReference>
<keyword evidence="10" id="KW-1185">Reference proteome</keyword>
<dbReference type="Gene3D" id="1.10.630.10">
    <property type="entry name" value="Cytochrome P450"/>
    <property type="match status" value="1"/>
</dbReference>
<keyword evidence="3" id="KW-0349">Heme</keyword>
<dbReference type="Pfam" id="PF00067">
    <property type="entry name" value="p450"/>
    <property type="match status" value="1"/>
</dbReference>
<dbReference type="InterPro" id="IPR001128">
    <property type="entry name" value="Cyt_P450"/>
</dbReference>
<name>A0ABR2HMQ9_9PEZI</name>
<dbReference type="InterPro" id="IPR050121">
    <property type="entry name" value="Cytochrome_P450_monoxygenase"/>
</dbReference>
<reference evidence="9 10" key="1">
    <citation type="journal article" date="2024" name="IMA Fungus">
        <title>Apiospora arundinis, a panoply of carbohydrate-active enzymes and secondary metabolites.</title>
        <authorList>
            <person name="Sorensen T."/>
            <person name="Petersen C."/>
            <person name="Muurmann A.T."/>
            <person name="Christiansen J.V."/>
            <person name="Brundto M.L."/>
            <person name="Overgaard C.K."/>
            <person name="Boysen A.T."/>
            <person name="Wollenberg R.D."/>
            <person name="Larsen T.O."/>
            <person name="Sorensen J.L."/>
            <person name="Nielsen K.L."/>
            <person name="Sondergaard T.E."/>
        </authorList>
    </citation>
    <scope>NUCLEOTIDE SEQUENCE [LARGE SCALE GENOMIC DNA]</scope>
    <source>
        <strain evidence="9 10">AAU 773</strain>
    </source>
</reference>
<protein>
    <submittedName>
        <fullName evidence="9">Benzoate 4-monooxygenase cytochrome P450</fullName>
    </submittedName>
</protein>
<evidence type="ECO:0000256" key="8">
    <source>
        <dbReference type="SAM" id="Phobius"/>
    </source>
</evidence>
<comment type="similarity">
    <text evidence="2">Belongs to the cytochrome P450 family.</text>
</comment>
<evidence type="ECO:0000256" key="3">
    <source>
        <dbReference type="ARBA" id="ARBA00022617"/>
    </source>
</evidence>
<accession>A0ABR2HMQ9</accession>
<keyword evidence="5" id="KW-0560">Oxidoreductase</keyword>
<keyword evidence="4" id="KW-0479">Metal-binding</keyword>
<proteinExistence type="inferred from homology"/>
<keyword evidence="8" id="KW-0812">Transmembrane</keyword>
<dbReference type="InterPro" id="IPR036396">
    <property type="entry name" value="Cyt_P450_sf"/>
</dbReference>
<evidence type="ECO:0000256" key="6">
    <source>
        <dbReference type="ARBA" id="ARBA00023004"/>
    </source>
</evidence>
<evidence type="ECO:0000256" key="5">
    <source>
        <dbReference type="ARBA" id="ARBA00023002"/>
    </source>
</evidence>
<evidence type="ECO:0000256" key="1">
    <source>
        <dbReference type="ARBA" id="ARBA00001971"/>
    </source>
</evidence>